<dbReference type="EMBL" id="JNVN01003892">
    <property type="protein sequence ID" value="KHJ30606.1"/>
    <property type="molecule type" value="Genomic_DNA"/>
</dbReference>
<name>A0A0B1P110_UNCNE</name>
<sequence>MLLNCYNIIASQQSVSKGLPLLGISEPGRRDMILFAFDSAHGVHLLVFACPSIRCSLLLEKVGILGSNEGLRCRAPIELIWLSTTPVVICLSPSDVSTLSFTFPQASMGISDFLACT</sequence>
<reference evidence="1 2" key="1">
    <citation type="journal article" date="2014" name="BMC Genomics">
        <title>Adaptive genomic structural variation in the grape powdery mildew pathogen, Erysiphe necator.</title>
        <authorList>
            <person name="Jones L."/>
            <person name="Riaz S."/>
            <person name="Morales-Cruz A."/>
            <person name="Amrine K.C."/>
            <person name="McGuire B."/>
            <person name="Gubler W.D."/>
            <person name="Walker M.A."/>
            <person name="Cantu D."/>
        </authorList>
    </citation>
    <scope>NUCLEOTIDE SEQUENCE [LARGE SCALE GENOMIC DNA]</scope>
    <source>
        <strain evidence="2">c</strain>
    </source>
</reference>
<protein>
    <submittedName>
        <fullName evidence="1">Uncharacterized protein</fullName>
    </submittedName>
</protein>
<dbReference type="Proteomes" id="UP000030854">
    <property type="component" value="Unassembled WGS sequence"/>
</dbReference>
<proteinExistence type="predicted"/>
<accession>A0A0B1P110</accession>
<dbReference type="HOGENOM" id="CLU_2086577_0_0_1"/>
<organism evidence="1 2">
    <name type="scientific">Uncinula necator</name>
    <name type="common">Grape powdery mildew</name>
    <dbReference type="NCBI Taxonomy" id="52586"/>
    <lineage>
        <taxon>Eukaryota</taxon>
        <taxon>Fungi</taxon>
        <taxon>Dikarya</taxon>
        <taxon>Ascomycota</taxon>
        <taxon>Pezizomycotina</taxon>
        <taxon>Leotiomycetes</taxon>
        <taxon>Erysiphales</taxon>
        <taxon>Erysiphaceae</taxon>
        <taxon>Erysiphe</taxon>
    </lineage>
</organism>
<gene>
    <name evidence="1" type="ORF">EV44_g1954</name>
</gene>
<keyword evidence="2" id="KW-1185">Reference proteome</keyword>
<comment type="caution">
    <text evidence="1">The sequence shown here is derived from an EMBL/GenBank/DDBJ whole genome shotgun (WGS) entry which is preliminary data.</text>
</comment>
<evidence type="ECO:0000313" key="1">
    <source>
        <dbReference type="EMBL" id="KHJ30606.1"/>
    </source>
</evidence>
<evidence type="ECO:0000313" key="2">
    <source>
        <dbReference type="Proteomes" id="UP000030854"/>
    </source>
</evidence>
<dbReference type="AlphaFoldDB" id="A0A0B1P110"/>